<protein>
    <submittedName>
        <fullName evidence="1">Nucleotidyl transferase AbiEii/AbiGii toxin family protein</fullName>
    </submittedName>
</protein>
<dbReference type="Pfam" id="PF08843">
    <property type="entry name" value="AbiEii"/>
    <property type="match status" value="1"/>
</dbReference>
<proteinExistence type="predicted"/>
<dbReference type="Gene3D" id="3.10.450.620">
    <property type="entry name" value="JHP933, nucleotidyltransferase-like core domain"/>
    <property type="match status" value="1"/>
</dbReference>
<dbReference type="EMBL" id="JAMZFV010000019">
    <property type="protein sequence ID" value="MCP1110908.1"/>
    <property type="molecule type" value="Genomic_DNA"/>
</dbReference>
<reference evidence="1 2" key="1">
    <citation type="journal article" date="2022" name="Genome Biol. Evol.">
        <title>Host diet, physiology and behaviors set the stage for Lachnospiraceae cladogenesis.</title>
        <authorList>
            <person name="Vera-Ponce De Leon A."/>
            <person name="Schneider M."/>
            <person name="Jahnes B.C."/>
            <person name="Sadowski V."/>
            <person name="Camuy-Velez L.A."/>
            <person name="Duan J."/>
            <person name="Sabree Z.L."/>
        </authorList>
    </citation>
    <scope>NUCLEOTIDE SEQUENCE [LARGE SCALE GENOMIC DNA]</scope>
    <source>
        <strain evidence="1 2">PAL227</strain>
    </source>
</reference>
<name>A0ABT1EJP0_9FIRM</name>
<evidence type="ECO:0000313" key="2">
    <source>
        <dbReference type="Proteomes" id="UP001523565"/>
    </source>
</evidence>
<dbReference type="Proteomes" id="UP001523565">
    <property type="component" value="Unassembled WGS sequence"/>
</dbReference>
<dbReference type="InterPro" id="IPR014942">
    <property type="entry name" value="AbiEii"/>
</dbReference>
<organism evidence="1 2">
    <name type="scientific">Ohessyouella blattaphilus</name>
    <dbReference type="NCBI Taxonomy" id="2949333"/>
    <lineage>
        <taxon>Bacteria</taxon>
        <taxon>Bacillati</taxon>
        <taxon>Bacillota</taxon>
        <taxon>Clostridia</taxon>
        <taxon>Lachnospirales</taxon>
        <taxon>Lachnospiraceae</taxon>
        <taxon>Ohessyouella</taxon>
    </lineage>
</organism>
<comment type="caution">
    <text evidence="1">The sequence shown here is derived from an EMBL/GenBank/DDBJ whole genome shotgun (WGS) entry which is preliminary data.</text>
</comment>
<gene>
    <name evidence="1" type="ORF">NK118_11675</name>
</gene>
<dbReference type="RefSeq" id="WP_262069788.1">
    <property type="nucleotide sequence ID" value="NZ_JAMXOC010000019.1"/>
</dbReference>
<keyword evidence="1" id="KW-0808">Transferase</keyword>
<evidence type="ECO:0000313" key="1">
    <source>
        <dbReference type="EMBL" id="MCP1110908.1"/>
    </source>
</evidence>
<sequence>MKRIVKLTNEEKRELFRNTANRMGLTDAIIEKDFWVCYVLDYLFSRSPWKDALVFKGGTSLSKVYHIISRFSEDIDLMIDWRLLGYTTDEPWENRSKTKQDKYSKQMRADTNTFLEEVLVPHLRKGFHEEMGTIPEIYIEKDGLESIVNFAYPHLYDDIYLRPEVRLEIGALAEWSPSHYEEIISYSAEQYPELFEETISKVRTTDVERTFWEKLTILHKVATQEGKSLIPRYARHYYDVYCMVNTDVKGKALKRNDLLKKDINFKSKFYYAKSAGYETAKIGSLKLVPSESTISQLADDYEHMKNMIYGDIPEFNEIIREIAILEKEINTL</sequence>
<dbReference type="GO" id="GO:0016740">
    <property type="term" value="F:transferase activity"/>
    <property type="evidence" value="ECO:0007669"/>
    <property type="project" value="UniProtKB-KW"/>
</dbReference>
<keyword evidence="2" id="KW-1185">Reference proteome</keyword>
<accession>A0ABT1EJP0</accession>